<gene>
    <name evidence="2" type="ORF">BD626DRAFT_520820</name>
</gene>
<proteinExistence type="predicted"/>
<accession>A0A550BU81</accession>
<reference evidence="2 3" key="1">
    <citation type="journal article" date="2019" name="New Phytol.">
        <title>Comparative genomics reveals unique wood-decay strategies and fruiting body development in the Schizophyllaceae.</title>
        <authorList>
            <person name="Almasi E."/>
            <person name="Sahu N."/>
            <person name="Krizsan K."/>
            <person name="Balint B."/>
            <person name="Kovacs G.M."/>
            <person name="Kiss B."/>
            <person name="Cseklye J."/>
            <person name="Drula E."/>
            <person name="Henrissat B."/>
            <person name="Nagy I."/>
            <person name="Chovatia M."/>
            <person name="Adam C."/>
            <person name="LaButti K."/>
            <person name="Lipzen A."/>
            <person name="Riley R."/>
            <person name="Grigoriev I.V."/>
            <person name="Nagy L.G."/>
        </authorList>
    </citation>
    <scope>NUCLEOTIDE SEQUENCE [LARGE SCALE GENOMIC DNA]</scope>
    <source>
        <strain evidence="2 3">NL-1724</strain>
    </source>
</reference>
<organism evidence="2 3">
    <name type="scientific">Schizophyllum amplum</name>
    <dbReference type="NCBI Taxonomy" id="97359"/>
    <lineage>
        <taxon>Eukaryota</taxon>
        <taxon>Fungi</taxon>
        <taxon>Dikarya</taxon>
        <taxon>Basidiomycota</taxon>
        <taxon>Agaricomycotina</taxon>
        <taxon>Agaricomycetes</taxon>
        <taxon>Agaricomycetidae</taxon>
        <taxon>Agaricales</taxon>
        <taxon>Schizophyllaceae</taxon>
        <taxon>Schizophyllum</taxon>
    </lineage>
</organism>
<comment type="caution">
    <text evidence="2">The sequence shown here is derived from an EMBL/GenBank/DDBJ whole genome shotgun (WGS) entry which is preliminary data.</text>
</comment>
<dbReference type="EMBL" id="VDMD01000080">
    <property type="protein sequence ID" value="TRM56101.1"/>
    <property type="molecule type" value="Genomic_DNA"/>
</dbReference>
<name>A0A550BU81_9AGAR</name>
<evidence type="ECO:0000313" key="2">
    <source>
        <dbReference type="EMBL" id="TRM56101.1"/>
    </source>
</evidence>
<dbReference type="Proteomes" id="UP000320762">
    <property type="component" value="Unassembled WGS sequence"/>
</dbReference>
<feature type="non-terminal residue" evidence="2">
    <location>
        <position position="1"/>
    </location>
</feature>
<evidence type="ECO:0000256" key="1">
    <source>
        <dbReference type="SAM" id="MobiDB-lite"/>
    </source>
</evidence>
<sequence>HTRSQDNRGKRGWIAHLADPGSIHERLRAGGAVVSFSHPPRKRRDVERGRHCKVVRERRMEGYERRASSSPDRVIPAPAVPCRPPVVSATRFDPTATYAAPMFIAPDSSSTPATPAARSARPGGACAIIQHPAAILSAPAMQNATEAAAQTREEDDSSLMGAMSAVPPVPEARALGGPNRGPSSRSGADSDRLSARARSMPV</sequence>
<feature type="region of interest" description="Disordered" evidence="1">
    <location>
        <begin position="144"/>
        <end position="202"/>
    </location>
</feature>
<feature type="compositionally biased region" description="Low complexity" evidence="1">
    <location>
        <begin position="176"/>
        <end position="187"/>
    </location>
</feature>
<keyword evidence="3" id="KW-1185">Reference proteome</keyword>
<evidence type="ECO:0000313" key="3">
    <source>
        <dbReference type="Proteomes" id="UP000320762"/>
    </source>
</evidence>
<dbReference type="AlphaFoldDB" id="A0A550BU81"/>
<protein>
    <submittedName>
        <fullName evidence="2">Uncharacterized protein</fullName>
    </submittedName>
</protein>